<feature type="transmembrane region" description="Helical" evidence="4">
    <location>
        <begin position="323"/>
        <end position="343"/>
    </location>
</feature>
<dbReference type="PRINTS" id="PR00023">
    <property type="entry name" value="ZPELLUCIDA"/>
</dbReference>
<dbReference type="InterPro" id="IPR055355">
    <property type="entry name" value="ZP-C"/>
</dbReference>
<evidence type="ECO:0000256" key="5">
    <source>
        <dbReference type="SAM" id="SignalP"/>
    </source>
</evidence>
<dbReference type="PROSITE" id="PS51034">
    <property type="entry name" value="ZP_2"/>
    <property type="match status" value="1"/>
</dbReference>
<dbReference type="RefSeq" id="XP_007566843.1">
    <property type="nucleotide sequence ID" value="XM_007566781.2"/>
</dbReference>
<dbReference type="InterPro" id="IPR001507">
    <property type="entry name" value="ZP_dom"/>
</dbReference>
<keyword evidence="1 5" id="KW-0732">Signal</keyword>
<dbReference type="Proteomes" id="UP000028760">
    <property type="component" value="Unassembled WGS sequence"/>
</dbReference>
<dbReference type="Ensembl" id="ENSPFOT00000005054.2">
    <property type="protein sequence ID" value="ENSPFOP00000005045.2"/>
    <property type="gene ID" value="ENSPFOG00000005146.2"/>
</dbReference>
<reference evidence="7" key="3">
    <citation type="submission" date="2025-09" db="UniProtKB">
        <authorList>
            <consortium name="Ensembl"/>
        </authorList>
    </citation>
    <scope>IDENTIFICATION</scope>
</reference>
<dbReference type="InterPro" id="IPR055356">
    <property type="entry name" value="ZP-N"/>
</dbReference>
<dbReference type="OMA" id="QNEMSIS"/>
<dbReference type="Gene3D" id="2.60.40.3210">
    <property type="entry name" value="Zona pellucida, ZP-N domain"/>
    <property type="match status" value="1"/>
</dbReference>
<evidence type="ECO:0000259" key="6">
    <source>
        <dbReference type="PROSITE" id="PS51034"/>
    </source>
</evidence>
<name>A0A087XGZ2_POEFO</name>
<dbReference type="eggNOG" id="ENOG502QW8I">
    <property type="taxonomic scope" value="Eukaryota"/>
</dbReference>
<dbReference type="PANTHER" id="PTHR14002">
    <property type="entry name" value="ENDOGLIN/TGF-BETA RECEPTOR TYPE III"/>
    <property type="match status" value="1"/>
</dbReference>
<sequence length="360" mass="40819">MTRPSCSSVGLLLLLIGYVAAEVTVTCTESTMKVEVEKASFFRLKEDDLCLIDSSNAVCRLGEHSNRTHIVAIIPLNDCGTEIEENDDYLIFKNEITIKEDDPKHLITRKHLAEARFYCQYPKRGNVNQIYLAHRENVTVWDKGFGTFTYQFEFYKDDQFNAVYDSNSYPLLFTIGNRIYMQIDASSSIKNTQIFVESCRAAPYDNPNYRPTYTIIEDGCLKDTTVQKHPTANNKQFKFSMEAFKFIGLHDQVYISCTVMMCKSGNRNSRCSKGCVESPKHKARRNREAVIESGKHFVSQGPLRLKREADPAGGSEFDMNPSLVFVAGCLLVAVGMICGVIIYKAKTSRVKYQPLLPYES</sequence>
<evidence type="ECO:0000313" key="8">
    <source>
        <dbReference type="Proteomes" id="UP000028760"/>
    </source>
</evidence>
<dbReference type="GeneTree" id="ENSGT00940000163723"/>
<keyword evidence="8" id="KW-1185">Reference proteome</keyword>
<reference evidence="8" key="1">
    <citation type="submission" date="2013-10" db="EMBL/GenBank/DDBJ databases">
        <authorList>
            <person name="Schartl M."/>
            <person name="Warren W."/>
        </authorList>
    </citation>
    <scope>NUCLEOTIDE SEQUENCE [LARGE SCALE GENOMIC DNA]</scope>
    <source>
        <strain evidence="8">female</strain>
    </source>
</reference>
<organism evidence="7 8">
    <name type="scientific">Poecilia formosa</name>
    <name type="common">Amazon molly</name>
    <name type="synonym">Limia formosa</name>
    <dbReference type="NCBI Taxonomy" id="48698"/>
    <lineage>
        <taxon>Eukaryota</taxon>
        <taxon>Metazoa</taxon>
        <taxon>Chordata</taxon>
        <taxon>Craniata</taxon>
        <taxon>Vertebrata</taxon>
        <taxon>Euteleostomi</taxon>
        <taxon>Actinopterygii</taxon>
        <taxon>Neopterygii</taxon>
        <taxon>Teleostei</taxon>
        <taxon>Neoteleostei</taxon>
        <taxon>Acanthomorphata</taxon>
        <taxon>Ovalentaria</taxon>
        <taxon>Atherinomorphae</taxon>
        <taxon>Cyprinodontiformes</taxon>
        <taxon>Poeciliidae</taxon>
        <taxon>Poeciliinae</taxon>
        <taxon>Poecilia</taxon>
    </lineage>
</organism>
<dbReference type="EMBL" id="AYCK01011589">
    <property type="status" value="NOT_ANNOTATED_CDS"/>
    <property type="molecule type" value="Genomic_DNA"/>
</dbReference>
<proteinExistence type="predicted"/>
<dbReference type="STRING" id="48698.ENSPFOP00000005045"/>
<accession>A0A087XGZ2</accession>
<dbReference type="InterPro" id="IPR048290">
    <property type="entry name" value="ZP_chr"/>
</dbReference>
<feature type="domain" description="ZP" evidence="6">
    <location>
        <begin position="26"/>
        <end position="278"/>
    </location>
</feature>
<feature type="signal peptide" evidence="5">
    <location>
        <begin position="1"/>
        <end position="21"/>
    </location>
</feature>
<dbReference type="Gene3D" id="2.60.40.4100">
    <property type="entry name" value="Zona pellucida, ZP-C domain"/>
    <property type="match status" value="1"/>
</dbReference>
<evidence type="ECO:0000256" key="3">
    <source>
        <dbReference type="ARBA" id="ARBA00023180"/>
    </source>
</evidence>
<keyword evidence="4" id="KW-0812">Transmembrane</keyword>
<dbReference type="Pfam" id="PF23344">
    <property type="entry name" value="ZP-N"/>
    <property type="match status" value="1"/>
</dbReference>
<dbReference type="Pfam" id="PF00100">
    <property type="entry name" value="Zona_pellucida"/>
    <property type="match status" value="1"/>
</dbReference>
<dbReference type="RefSeq" id="XP_007566844.1">
    <property type="nucleotide sequence ID" value="XM_007566782.2"/>
</dbReference>
<protein>
    <submittedName>
        <fullName evidence="7">ZP domain-containing protein-like</fullName>
    </submittedName>
</protein>
<feature type="chain" id="PRO_5001832889" evidence="5">
    <location>
        <begin position="22"/>
        <end position="360"/>
    </location>
</feature>
<keyword evidence="2" id="KW-1015">Disulfide bond</keyword>
<reference evidence="7" key="2">
    <citation type="submission" date="2025-08" db="UniProtKB">
        <authorList>
            <consortium name="Ensembl"/>
        </authorList>
    </citation>
    <scope>IDENTIFICATION</scope>
</reference>
<evidence type="ECO:0000256" key="1">
    <source>
        <dbReference type="ARBA" id="ARBA00022729"/>
    </source>
</evidence>
<dbReference type="AlphaFoldDB" id="A0A087XGZ2"/>
<keyword evidence="4" id="KW-0472">Membrane</keyword>
<dbReference type="PANTHER" id="PTHR14002:SF59">
    <property type="entry name" value="CUB AND ZONA PELLUCIDA-LIKE DOMAIN-CONTAINING PROTEIN 1-RELATED"/>
    <property type="match status" value="1"/>
</dbReference>
<dbReference type="GeneID" id="103148143"/>
<evidence type="ECO:0000256" key="4">
    <source>
        <dbReference type="SAM" id="Phobius"/>
    </source>
</evidence>
<keyword evidence="3" id="KW-0325">Glycoprotein</keyword>
<dbReference type="InterPro" id="IPR042235">
    <property type="entry name" value="ZP-C_dom"/>
</dbReference>
<evidence type="ECO:0000256" key="2">
    <source>
        <dbReference type="ARBA" id="ARBA00023157"/>
    </source>
</evidence>
<dbReference type="SMART" id="SM00241">
    <property type="entry name" value="ZP"/>
    <property type="match status" value="1"/>
</dbReference>
<keyword evidence="4" id="KW-1133">Transmembrane helix</keyword>
<evidence type="ECO:0000313" key="7">
    <source>
        <dbReference type="Ensembl" id="ENSPFOP00000005045.2"/>
    </source>
</evidence>